<evidence type="ECO:0000256" key="2">
    <source>
        <dbReference type="ARBA" id="ARBA00008789"/>
    </source>
</evidence>
<feature type="region of interest" description="Disordered" evidence="8">
    <location>
        <begin position="607"/>
        <end position="666"/>
    </location>
</feature>
<feature type="compositionally biased region" description="Basic residues" evidence="8">
    <location>
        <begin position="25"/>
        <end position="36"/>
    </location>
</feature>
<feature type="compositionally biased region" description="Polar residues" evidence="8">
    <location>
        <begin position="657"/>
        <end position="666"/>
    </location>
</feature>
<reference evidence="9" key="1">
    <citation type="journal article" date="2021" name="Sci. Adv.">
        <title>The American lobster genome reveals insights on longevity, neural, and immune adaptations.</title>
        <authorList>
            <person name="Polinski J.M."/>
            <person name="Zimin A.V."/>
            <person name="Clark K.F."/>
            <person name="Kohn A.B."/>
            <person name="Sadowski N."/>
            <person name="Timp W."/>
            <person name="Ptitsyn A."/>
            <person name="Khanna P."/>
            <person name="Romanova D.Y."/>
            <person name="Williams P."/>
            <person name="Greenwood S.J."/>
            <person name="Moroz L.L."/>
            <person name="Walt D.R."/>
            <person name="Bodnar A.G."/>
        </authorList>
    </citation>
    <scope>NUCLEOTIDE SEQUENCE</scope>
    <source>
        <strain evidence="9">GMGI-L3</strain>
    </source>
</reference>
<feature type="transmembrane region" description="Helical" evidence="7">
    <location>
        <begin position="767"/>
        <end position="786"/>
    </location>
</feature>
<evidence type="ECO:0000256" key="3">
    <source>
        <dbReference type="ARBA" id="ARBA00022475"/>
    </source>
</evidence>
<feature type="transmembrane region" description="Helical" evidence="7">
    <location>
        <begin position="845"/>
        <end position="864"/>
    </location>
</feature>
<dbReference type="Proteomes" id="UP000747542">
    <property type="component" value="Unassembled WGS sequence"/>
</dbReference>
<feature type="region of interest" description="Disordered" evidence="8">
    <location>
        <begin position="1"/>
        <end position="93"/>
    </location>
</feature>
<dbReference type="GO" id="GO:1902742">
    <property type="term" value="P:apoptotic process involved in development"/>
    <property type="evidence" value="ECO:0007669"/>
    <property type="project" value="TreeGrafter"/>
</dbReference>
<evidence type="ECO:0000256" key="6">
    <source>
        <dbReference type="ARBA" id="ARBA00023136"/>
    </source>
</evidence>
<name>A0A8J5T4F0_HOMAM</name>
<feature type="compositionally biased region" description="Basic and acidic residues" evidence="8">
    <location>
        <begin position="612"/>
        <end position="632"/>
    </location>
</feature>
<protein>
    <recommendedName>
        <fullName evidence="7">XK-related protein</fullName>
    </recommendedName>
</protein>
<dbReference type="GO" id="GO:0043652">
    <property type="term" value="P:engulfment of apoptotic cell"/>
    <property type="evidence" value="ECO:0007669"/>
    <property type="project" value="TreeGrafter"/>
</dbReference>
<evidence type="ECO:0000313" key="9">
    <source>
        <dbReference type="EMBL" id="KAG7172859.1"/>
    </source>
</evidence>
<feature type="region of interest" description="Disordered" evidence="8">
    <location>
        <begin position="329"/>
        <end position="382"/>
    </location>
</feature>
<gene>
    <name evidence="9" type="primary">XKR4-L2</name>
    <name evidence="9" type="ORF">Hamer_G025094</name>
</gene>
<feature type="region of interest" description="Disordered" evidence="8">
    <location>
        <begin position="132"/>
        <end position="195"/>
    </location>
</feature>
<dbReference type="InterPro" id="IPR018629">
    <property type="entry name" value="XK-rel"/>
</dbReference>
<feature type="transmembrane region" description="Helical" evidence="7">
    <location>
        <begin position="511"/>
        <end position="536"/>
    </location>
</feature>
<feature type="transmembrane region" description="Helical" evidence="7">
    <location>
        <begin position="735"/>
        <end position="755"/>
    </location>
</feature>
<accession>A0A8J5T4F0</accession>
<evidence type="ECO:0000256" key="7">
    <source>
        <dbReference type="RuleBase" id="RU910716"/>
    </source>
</evidence>
<feature type="compositionally biased region" description="Basic residues" evidence="8">
    <location>
        <begin position="358"/>
        <end position="369"/>
    </location>
</feature>
<feature type="region of interest" description="Disordered" evidence="8">
    <location>
        <begin position="405"/>
        <end position="427"/>
    </location>
</feature>
<comment type="subcellular location">
    <subcellularLocation>
        <location evidence="1">Cell membrane</location>
        <topology evidence="1">Multi-pass membrane protein</topology>
    </subcellularLocation>
    <subcellularLocation>
        <location evidence="7">Membrane</location>
        <topology evidence="7">Multi-pass membrane protein</topology>
    </subcellularLocation>
</comment>
<keyword evidence="3" id="KW-1003">Cell membrane</keyword>
<feature type="compositionally biased region" description="Low complexity" evidence="8">
    <location>
        <begin position="331"/>
        <end position="344"/>
    </location>
</feature>
<feature type="transmembrane region" description="Helical" evidence="7">
    <location>
        <begin position="798"/>
        <end position="824"/>
    </location>
</feature>
<evidence type="ECO:0000313" key="10">
    <source>
        <dbReference type="Proteomes" id="UP000747542"/>
    </source>
</evidence>
<dbReference type="PANTHER" id="PTHR16024:SF10">
    <property type="entry name" value="XK-RELATED PROTEIN"/>
    <property type="match status" value="1"/>
</dbReference>
<evidence type="ECO:0000256" key="4">
    <source>
        <dbReference type="ARBA" id="ARBA00022692"/>
    </source>
</evidence>
<dbReference type="GO" id="GO:0005886">
    <property type="term" value="C:plasma membrane"/>
    <property type="evidence" value="ECO:0007669"/>
    <property type="project" value="UniProtKB-SubCell"/>
</dbReference>
<sequence>MSKVRPIRCVQQPTGTETLVVLVPKRSRRSSSKKRTPPAASTNTASEDTMLKTGGNFSSDGGYGTMNPLFSPADEVGLPPDLPEPLRPTIPTSCSMPTIRALATTLTSLMAPHPPPPEVCYNVAAVDPLSPNLSPPPNTPMSPLSIPTSPSLSATRSGPKTPGSNPLSPSIITPPNTPSTPLSGLAGPQQEGADKYTLNYPQFPVATAVTASGPLYNILSPDLVDLTNLRPLPGEHLQTAPSDPRHAAEKNICTCSAVPNPYFVEHYGDAEAVIQDLVNLGNGVYDAGGRGRRDQPTKYPTIQELPGKARDWDTLGEKEDLVAACWHHQHTSTTPPENPTNTTPQRPDTETNKAHNNQTKKKPKDKNRRKTPDRSDCRLVLTDSEDDHKKHSRYRKLKIPMIDDDVDCRKPDSDVTTTTESDTSSSLSLDLLGPGASQLAEQLCDVTSEAGRLITREVQEGINYLTEPEDSLEFGWLDALTGIISIVTFYFDLVSDSLVAFYMYDDPAAQYWFLATLLLLVLPMVVANGFSLYWYWFDERSCQPQSCPRHPRVSTYVWVFRVAAHLLLQAPVLRQVDIVYYGTKSTAETVLREALVDEVMEAALVDPNQSQDLHDGGPDLQKDSTSHKDPTAYKDPPGASSRSSTRLSHSRDGANPSPASTNKRSVSACSVRTGGACARGGYVALWIHAERDAANVELLLALIQDAPLLILHLYIMSHTLPAQALQGHLSHTLMMQMVSVTMSLLALAWSVASFVRATRLTEPSLGNLSILDLFLLTLAHFCSIAPQVMSFSFFASSFVVAFFVAVTIHWVFMATWILLQLMCFPRTTCSRAFFTHDRQRGVCHWLDDVLYSAVMGLVFVFTFVDVGGVAAKIQGLFYHVLILLEELILLSVW</sequence>
<keyword evidence="4 7" id="KW-0812">Transmembrane</keyword>
<keyword evidence="10" id="KW-1185">Reference proteome</keyword>
<dbReference type="GO" id="GO:0070782">
    <property type="term" value="P:phosphatidylserine exposure on apoptotic cell surface"/>
    <property type="evidence" value="ECO:0007669"/>
    <property type="project" value="TreeGrafter"/>
</dbReference>
<dbReference type="Pfam" id="PF09815">
    <property type="entry name" value="XK-related"/>
    <property type="match status" value="2"/>
</dbReference>
<evidence type="ECO:0000256" key="8">
    <source>
        <dbReference type="SAM" id="MobiDB-lite"/>
    </source>
</evidence>
<feature type="compositionally biased region" description="Low complexity" evidence="8">
    <location>
        <begin position="414"/>
        <end position="427"/>
    </location>
</feature>
<dbReference type="PANTHER" id="PTHR16024">
    <property type="entry name" value="XK-RELATED PROTEIN"/>
    <property type="match status" value="1"/>
</dbReference>
<comment type="caution">
    <text evidence="9">The sequence shown here is derived from an EMBL/GenBank/DDBJ whole genome shotgun (WGS) entry which is preliminary data.</text>
</comment>
<dbReference type="EMBL" id="JAHLQT010010243">
    <property type="protein sequence ID" value="KAG7172859.1"/>
    <property type="molecule type" value="Genomic_DNA"/>
</dbReference>
<keyword evidence="5 7" id="KW-1133">Transmembrane helix</keyword>
<evidence type="ECO:0000256" key="1">
    <source>
        <dbReference type="ARBA" id="ARBA00004651"/>
    </source>
</evidence>
<comment type="similarity">
    <text evidence="2 7">Belongs to the XK family.</text>
</comment>
<dbReference type="InterPro" id="IPR050895">
    <property type="entry name" value="XK-related_scramblase"/>
</dbReference>
<feature type="compositionally biased region" description="Low complexity" evidence="8">
    <location>
        <begin position="164"/>
        <end position="183"/>
    </location>
</feature>
<proteinExistence type="inferred from homology"/>
<keyword evidence="6 7" id="KW-0472">Membrane</keyword>
<feature type="compositionally biased region" description="Low complexity" evidence="8">
    <location>
        <begin position="141"/>
        <end position="153"/>
    </location>
</feature>
<feature type="region of interest" description="Disordered" evidence="8">
    <location>
        <begin position="287"/>
        <end position="310"/>
    </location>
</feature>
<evidence type="ECO:0000256" key="5">
    <source>
        <dbReference type="ARBA" id="ARBA00022989"/>
    </source>
</evidence>
<dbReference type="AlphaFoldDB" id="A0A8J5T4F0"/>
<organism evidence="9 10">
    <name type="scientific">Homarus americanus</name>
    <name type="common">American lobster</name>
    <dbReference type="NCBI Taxonomy" id="6706"/>
    <lineage>
        <taxon>Eukaryota</taxon>
        <taxon>Metazoa</taxon>
        <taxon>Ecdysozoa</taxon>
        <taxon>Arthropoda</taxon>
        <taxon>Crustacea</taxon>
        <taxon>Multicrustacea</taxon>
        <taxon>Malacostraca</taxon>
        <taxon>Eumalacostraca</taxon>
        <taxon>Eucarida</taxon>
        <taxon>Decapoda</taxon>
        <taxon>Pleocyemata</taxon>
        <taxon>Astacidea</taxon>
        <taxon>Nephropoidea</taxon>
        <taxon>Nephropidae</taxon>
        <taxon>Homarus</taxon>
    </lineage>
</organism>
<feature type="transmembrane region" description="Helical" evidence="7">
    <location>
        <begin position="698"/>
        <end position="715"/>
    </location>
</feature>